<reference evidence="2" key="1">
    <citation type="submission" date="2020-12" db="EMBL/GenBank/DDBJ databases">
        <title>Desulfobium dissulfuricans gen. nov., sp. nov., a novel mesophilic, sulfate-reducing bacterium isolated from a deep-sea hydrothermal vent.</title>
        <authorList>
            <person name="Hashimoto Y."/>
            <person name="Tame A."/>
            <person name="Sawayama S."/>
            <person name="Miyazaki J."/>
            <person name="Takai K."/>
            <person name="Nakagawa S."/>
        </authorList>
    </citation>
    <scope>NUCLEOTIDE SEQUENCE</scope>
    <source>
        <strain evidence="2">GF1</strain>
    </source>
</reference>
<accession>A0A915U3M1</accession>
<evidence type="ECO:0000313" key="3">
    <source>
        <dbReference type="Proteomes" id="UP001063350"/>
    </source>
</evidence>
<evidence type="ECO:0000313" key="2">
    <source>
        <dbReference type="EMBL" id="BCO10007.1"/>
    </source>
</evidence>
<feature type="transmembrane region" description="Helical" evidence="1">
    <location>
        <begin position="70"/>
        <end position="88"/>
    </location>
</feature>
<name>A0A915U3M1_9BACT</name>
<evidence type="ECO:0000256" key="1">
    <source>
        <dbReference type="SAM" id="Phobius"/>
    </source>
</evidence>
<proteinExistence type="predicted"/>
<dbReference type="RefSeq" id="WP_267926750.1">
    <property type="nucleotide sequence ID" value="NZ_AP024233.1"/>
</dbReference>
<keyword evidence="1" id="KW-0812">Transmembrane</keyword>
<keyword evidence="1" id="KW-1133">Transmembrane helix</keyword>
<dbReference type="KEGG" id="ddu:GF1_23830"/>
<organism evidence="2 3">
    <name type="scientific">Desulfolithobacter dissulfuricans</name>
    <dbReference type="NCBI Taxonomy" id="2795293"/>
    <lineage>
        <taxon>Bacteria</taxon>
        <taxon>Pseudomonadati</taxon>
        <taxon>Thermodesulfobacteriota</taxon>
        <taxon>Desulfobulbia</taxon>
        <taxon>Desulfobulbales</taxon>
        <taxon>Desulfobulbaceae</taxon>
        <taxon>Desulfolithobacter</taxon>
    </lineage>
</organism>
<keyword evidence="1" id="KW-0472">Membrane</keyword>
<dbReference type="Proteomes" id="UP001063350">
    <property type="component" value="Chromosome"/>
</dbReference>
<protein>
    <submittedName>
        <fullName evidence="2">Uncharacterized protein</fullName>
    </submittedName>
</protein>
<keyword evidence="3" id="KW-1185">Reference proteome</keyword>
<gene>
    <name evidence="2" type="ORF">GF1_23830</name>
</gene>
<dbReference type="AlphaFoldDB" id="A0A915U3M1"/>
<sequence length="223" mass="25799">MDELREQREKIRLLMEYAVPDERLREARDLLDEYRDDRIALDLLHEFYSYLPEARDDWARDIRLVGRSRGVFLLALITGHSGYLYLVSSEGIEFHGRLADGFVDRKLLEFFSLPGPEDFKRTCAKPGSFPRYEPLGMDRDVCPACHAVTGEVHEFGCPVEVCPWCGGQLIHCNCRFDRLEIDELVSEEDLDRFLKLVEEKGRIPYGPEQRPFFADEGPGVVIE</sequence>
<dbReference type="EMBL" id="AP024233">
    <property type="protein sequence ID" value="BCO10007.1"/>
    <property type="molecule type" value="Genomic_DNA"/>
</dbReference>